<evidence type="ECO:0000256" key="7">
    <source>
        <dbReference type="ARBA" id="ARBA00022759"/>
    </source>
</evidence>
<evidence type="ECO:0000256" key="4">
    <source>
        <dbReference type="ARBA" id="ARBA00022722"/>
    </source>
</evidence>
<dbReference type="Pfam" id="PF22936">
    <property type="entry name" value="Pol_BBD"/>
    <property type="match status" value="1"/>
</dbReference>
<evidence type="ECO:0000256" key="16">
    <source>
        <dbReference type="ARBA" id="ARBA00023268"/>
    </source>
</evidence>
<organism evidence="18 19">
    <name type="scientific">Phytophthora fragariaefolia</name>
    <dbReference type="NCBI Taxonomy" id="1490495"/>
    <lineage>
        <taxon>Eukaryota</taxon>
        <taxon>Sar</taxon>
        <taxon>Stramenopiles</taxon>
        <taxon>Oomycota</taxon>
        <taxon>Peronosporomycetes</taxon>
        <taxon>Peronosporales</taxon>
        <taxon>Peronosporaceae</taxon>
        <taxon>Phytophthora</taxon>
    </lineage>
</organism>
<dbReference type="GO" id="GO:0003676">
    <property type="term" value="F:nucleic acid binding"/>
    <property type="evidence" value="ECO:0007669"/>
    <property type="project" value="InterPro"/>
</dbReference>
<evidence type="ECO:0000259" key="17">
    <source>
        <dbReference type="PROSITE" id="PS50994"/>
    </source>
</evidence>
<evidence type="ECO:0000256" key="1">
    <source>
        <dbReference type="ARBA" id="ARBA00002180"/>
    </source>
</evidence>
<evidence type="ECO:0000256" key="2">
    <source>
        <dbReference type="ARBA" id="ARBA00022612"/>
    </source>
</evidence>
<evidence type="ECO:0000256" key="3">
    <source>
        <dbReference type="ARBA" id="ARBA00022670"/>
    </source>
</evidence>
<dbReference type="PANTHER" id="PTHR42648">
    <property type="entry name" value="TRANSPOSASE, PUTATIVE-RELATED"/>
    <property type="match status" value="1"/>
</dbReference>
<keyword evidence="8" id="KW-0378">Hydrolase</keyword>
<dbReference type="Pfam" id="PF14223">
    <property type="entry name" value="Retrotran_gag_2"/>
    <property type="match status" value="1"/>
</dbReference>
<dbReference type="Proteomes" id="UP001165121">
    <property type="component" value="Unassembled WGS sequence"/>
</dbReference>
<dbReference type="InterPro" id="IPR013103">
    <property type="entry name" value="RVT_2"/>
</dbReference>
<dbReference type="Pfam" id="PF07727">
    <property type="entry name" value="RVT_2"/>
    <property type="match status" value="1"/>
</dbReference>
<keyword evidence="9" id="KW-0067">ATP-binding</keyword>
<dbReference type="OrthoDB" id="6780107at2759"/>
<keyword evidence="19" id="KW-1185">Reference proteome</keyword>
<keyword evidence="2" id="KW-1188">Viral release from host cell</keyword>
<gene>
    <name evidence="18" type="ORF">Pfra01_000385600</name>
</gene>
<dbReference type="InterPro" id="IPR001584">
    <property type="entry name" value="Integrase_cat-core"/>
</dbReference>
<dbReference type="GO" id="GO:0003887">
    <property type="term" value="F:DNA-directed DNA polymerase activity"/>
    <property type="evidence" value="ECO:0007669"/>
    <property type="project" value="UniProtKB-KW"/>
</dbReference>
<dbReference type="GO" id="GO:0046872">
    <property type="term" value="F:metal ion binding"/>
    <property type="evidence" value="ECO:0007669"/>
    <property type="project" value="UniProtKB-KW"/>
</dbReference>
<keyword evidence="4" id="KW-0540">Nuclease</keyword>
<evidence type="ECO:0000256" key="15">
    <source>
        <dbReference type="ARBA" id="ARBA00023172"/>
    </source>
</evidence>
<dbReference type="PROSITE" id="PS50994">
    <property type="entry name" value="INTEGRASE"/>
    <property type="match status" value="1"/>
</dbReference>
<dbReference type="InterPro" id="IPR036397">
    <property type="entry name" value="RNaseH_sf"/>
</dbReference>
<evidence type="ECO:0000256" key="8">
    <source>
        <dbReference type="ARBA" id="ARBA00022801"/>
    </source>
</evidence>
<keyword evidence="13" id="KW-0808">Transferase</keyword>
<comment type="caution">
    <text evidence="18">The sequence shown here is derived from an EMBL/GenBank/DDBJ whole genome shotgun (WGS) entry which is preliminary data.</text>
</comment>
<dbReference type="InterPro" id="IPR039537">
    <property type="entry name" value="Retrotran_Ty1/copia-like"/>
</dbReference>
<dbReference type="SUPFAM" id="SSF53098">
    <property type="entry name" value="Ribonuclease H-like"/>
    <property type="match status" value="1"/>
</dbReference>
<dbReference type="GO" id="GO:0006310">
    <property type="term" value="P:DNA recombination"/>
    <property type="evidence" value="ECO:0007669"/>
    <property type="project" value="UniProtKB-KW"/>
</dbReference>
<evidence type="ECO:0000313" key="18">
    <source>
        <dbReference type="EMBL" id="GMF23819.1"/>
    </source>
</evidence>
<evidence type="ECO:0000256" key="14">
    <source>
        <dbReference type="ARBA" id="ARBA00023113"/>
    </source>
</evidence>
<proteinExistence type="predicted"/>
<keyword evidence="14" id="KW-0917">Virion maturation</keyword>
<keyword evidence="7" id="KW-0255">Endonuclease</keyword>
<keyword evidence="11" id="KW-0229">DNA integration</keyword>
<keyword evidence="5" id="KW-0479">Metal-binding</keyword>
<dbReference type="Gene3D" id="3.30.420.10">
    <property type="entry name" value="Ribonuclease H-like superfamily/Ribonuclease H"/>
    <property type="match status" value="1"/>
</dbReference>
<dbReference type="GO" id="GO:0004519">
    <property type="term" value="F:endonuclease activity"/>
    <property type="evidence" value="ECO:0007669"/>
    <property type="project" value="UniProtKB-KW"/>
</dbReference>
<dbReference type="InterPro" id="IPR012337">
    <property type="entry name" value="RNaseH-like_sf"/>
</dbReference>
<dbReference type="AlphaFoldDB" id="A0A9W6U2C7"/>
<evidence type="ECO:0000313" key="19">
    <source>
        <dbReference type="Proteomes" id="UP001165121"/>
    </source>
</evidence>
<dbReference type="Pfam" id="PF25597">
    <property type="entry name" value="SH3_retrovirus"/>
    <property type="match status" value="1"/>
</dbReference>
<keyword evidence="10" id="KW-0460">Magnesium</keyword>
<keyword evidence="13" id="KW-0548">Nucleotidyltransferase</keyword>
<dbReference type="GO" id="GO:0006508">
    <property type="term" value="P:proteolysis"/>
    <property type="evidence" value="ECO:0007669"/>
    <property type="project" value="UniProtKB-KW"/>
</dbReference>
<evidence type="ECO:0000256" key="13">
    <source>
        <dbReference type="ARBA" id="ARBA00022932"/>
    </source>
</evidence>
<dbReference type="InterPro" id="IPR057670">
    <property type="entry name" value="SH3_retrovirus"/>
</dbReference>
<comment type="function">
    <text evidence="1">The aspartyl protease (PR) mediates the proteolytic cleavages of the Gag and Gag-Pol polyproteins after assembly of the VLP.</text>
</comment>
<dbReference type="GO" id="GO:0003964">
    <property type="term" value="F:RNA-directed DNA polymerase activity"/>
    <property type="evidence" value="ECO:0007669"/>
    <property type="project" value="UniProtKB-KW"/>
</dbReference>
<keyword evidence="6" id="KW-0547">Nucleotide-binding</keyword>
<evidence type="ECO:0000256" key="6">
    <source>
        <dbReference type="ARBA" id="ARBA00022741"/>
    </source>
</evidence>
<evidence type="ECO:0000256" key="12">
    <source>
        <dbReference type="ARBA" id="ARBA00022918"/>
    </source>
</evidence>
<keyword evidence="12" id="KW-0695">RNA-directed DNA polymerase</keyword>
<sequence>MEPGTRFAVHVDRFTELVLQMETIGEALDETRQLVLLLGSLTTEYRMISTVLKNTLNMILAYAIQALSGVEVSDESSSTQEKAFASKKKTSDFAFTATGAMEKSEWLVDSGASSHITSVREMFVSMKELKMPVRITIAVVRRSTQLQREPSDEVDGRDNRHIVGCTVHPEIYGSIISVAKLAEKNVVAQFSKDKCAIRYRDAIVMEAKRSENVYKLKTVGDEVCHAATTPHQVTWWMHLCGDIHRRLITTRDRLFHYGEIGGADKFKIFKAAMENATTKTIKRLRSDNDGEYTDKAFKTHLDRSGIKHAKTVPYTPQQNGPTEPAWIINRIPNSVIVKTPYEIVHRTKPRLKNMKVFGSLGYAHIPDKKRRKLDPKAFKCRFVGCKDGVKGYRVINLATGKVQIVGTTKFMETTDPDQLMNRLKMDEDEEGGHPEGQNEFLPPLMPTSDVTSIVEARRQDMTYHDVTPDGAAITPYADHPMITRSRARHIDETTDPEDGGARKKQVVAPSEIPTKHKKVDQACAKADDEQLAIEGGMLMAATEEVPRSYDEATTSNNRAQWKAAIACELLSLVTYKTWKLVPRPKHQRAIGCRWVLTLKRDETRRIVRHKARLVGKGYSQRHGIDYEETYSPVASLNPIRANLARFCEDGAIIEQCGVDTAFLYGELDEEIYMELPDGLMEVLGDTDDDDEDLVCLLEKCLYGLKQASRV</sequence>
<keyword evidence="16" id="KW-0511">Multifunctional enzyme</keyword>
<name>A0A9W6U2C7_9STRA</name>
<accession>A0A9W6U2C7</accession>
<dbReference type="EMBL" id="BSXT01000299">
    <property type="protein sequence ID" value="GMF23819.1"/>
    <property type="molecule type" value="Genomic_DNA"/>
</dbReference>
<dbReference type="GO" id="GO:0008233">
    <property type="term" value="F:peptidase activity"/>
    <property type="evidence" value="ECO:0007669"/>
    <property type="project" value="UniProtKB-KW"/>
</dbReference>
<dbReference type="GO" id="GO:0015074">
    <property type="term" value="P:DNA integration"/>
    <property type="evidence" value="ECO:0007669"/>
    <property type="project" value="UniProtKB-KW"/>
</dbReference>
<feature type="domain" description="Integrase catalytic" evidence="17">
    <location>
        <begin position="282"/>
        <end position="323"/>
    </location>
</feature>
<evidence type="ECO:0000256" key="5">
    <source>
        <dbReference type="ARBA" id="ARBA00022723"/>
    </source>
</evidence>
<protein>
    <submittedName>
        <fullName evidence="18">Unnamed protein product</fullName>
    </submittedName>
</protein>
<evidence type="ECO:0000256" key="11">
    <source>
        <dbReference type="ARBA" id="ARBA00022908"/>
    </source>
</evidence>
<evidence type="ECO:0000256" key="9">
    <source>
        <dbReference type="ARBA" id="ARBA00022840"/>
    </source>
</evidence>
<dbReference type="InterPro" id="IPR054722">
    <property type="entry name" value="PolX-like_BBD"/>
</dbReference>
<keyword evidence="3" id="KW-0645">Protease</keyword>
<dbReference type="PANTHER" id="PTHR42648:SF11">
    <property type="entry name" value="TRANSPOSON TY4-P GAG-POL POLYPROTEIN"/>
    <property type="match status" value="1"/>
</dbReference>
<keyword evidence="15" id="KW-0233">DNA recombination</keyword>
<keyword evidence="13" id="KW-0239">DNA-directed DNA polymerase</keyword>
<evidence type="ECO:0000256" key="10">
    <source>
        <dbReference type="ARBA" id="ARBA00022842"/>
    </source>
</evidence>
<reference evidence="18" key="1">
    <citation type="submission" date="2023-04" db="EMBL/GenBank/DDBJ databases">
        <title>Phytophthora fragariaefolia NBRC 109709.</title>
        <authorList>
            <person name="Ichikawa N."/>
            <person name="Sato H."/>
            <person name="Tonouchi N."/>
        </authorList>
    </citation>
    <scope>NUCLEOTIDE SEQUENCE</scope>
    <source>
        <strain evidence="18">NBRC 109709</strain>
    </source>
</reference>
<dbReference type="GO" id="GO:0005524">
    <property type="term" value="F:ATP binding"/>
    <property type="evidence" value="ECO:0007669"/>
    <property type="project" value="UniProtKB-KW"/>
</dbReference>